<evidence type="ECO:0000259" key="13">
    <source>
        <dbReference type="Pfam" id="PF25768"/>
    </source>
</evidence>
<evidence type="ECO:0000313" key="15">
    <source>
        <dbReference type="WBParaSite" id="scaffold4122_cov204.g7668"/>
    </source>
</evidence>
<dbReference type="InterPro" id="IPR057979">
    <property type="entry name" value="TPR_IFT121"/>
</dbReference>
<evidence type="ECO:0000256" key="3">
    <source>
        <dbReference type="ARBA" id="ARBA00022574"/>
    </source>
</evidence>
<evidence type="ECO:0000256" key="4">
    <source>
        <dbReference type="ARBA" id="ARBA00022737"/>
    </source>
</evidence>
<keyword evidence="7" id="KW-0206">Cytoskeleton</keyword>
<keyword evidence="4" id="KW-0677">Repeat</keyword>
<dbReference type="InterPro" id="IPR056158">
    <property type="entry name" value="Beta-prop_IFT121_2nd"/>
</dbReference>
<dbReference type="InterPro" id="IPR036322">
    <property type="entry name" value="WD40_repeat_dom_sf"/>
</dbReference>
<dbReference type="WBParaSite" id="scaffold4122_cov204.g7668">
    <property type="protein sequence ID" value="scaffold4122_cov204.g7668"/>
    <property type="gene ID" value="scaffold4122_cov204.g7668"/>
</dbReference>
<evidence type="ECO:0000259" key="9">
    <source>
        <dbReference type="Pfam" id="PF23145"/>
    </source>
</evidence>
<feature type="domain" description="IFT121-like zinc finger" evidence="9">
    <location>
        <begin position="1002"/>
        <end position="1043"/>
    </location>
</feature>
<sequence length="1046" mass="119201">MLNRGYVAVGGSDGALRVMLLNLDQDKSNPPSSLNPWLSSQQLEGHSSSVRVLSWNEVYQKLASTDDADESWFEEMVNNRQKSTVSSLKWSNDGMKIAIAYEDEDLRKDVIVSMEWYVPPHSSRIVTNVGGGQSLTQQYRNADTSYNLTGDESYNTASRLKVPEGRPPFLVAYQNGNIQLMCNENISKGVSIVRLPSTLIIMAQWSPDGSMFAVAGLQLDLPETERNVLHFISAYGERLQSIRLAPGHFAGIAWESSGHRLGALIDTNIYLVVIKFPYRWTYCGQTLVFAYKTLDSLQEVLVFYETKMEVKTKRYVQNLCSLKSYGDYCVTIFRTEELRGAYTMQLCDSIGTPVDSHTTNVPCSVVAMNASVVIVASTESFIVWHYSVPRQENTTTVSTGFQKTGNTNRNIPTDQNDKVHYIDEHRTEKQQQPTNGACESGILYRFSLPNVQLQSTFKSNIPAPKLMTINCDGSRLALIGKYNVLRLIDLSKENIFTPILTFERREVWSVEWDDAKNDLLALMEKQRLVIVRGTETDEPIPHIGRICQFKDLVVRLVLLDDIFKEPDRVSHAIALIEKGNHPKLWNILAKDALKRLDLRTAEHAFVKLQDYGGILFLKRLQNIHSDSLKRAEVSVFLGDLETAEKIYFENDRRDLAIDMLKKMHDWFRIQQILQTSNGPGDDALAQQTWQHVGDYFAERQKWSFKVFQLAETFTSYGLCEQAVDCYLKCNRISDAFETCIKLNKWDRAAELSDRYHLANVENLLNQYAHQIVGNKTKNLAIAQLYSKAAKYLKAAKIVYEVANSEHQKQAPPLRLKKLYVMGALLVEEYYEQNRQKIAKRKEESGGSSSLALDGLLASDNNLSMEEVRMIDTSWRGAEAYHFFMLAHSHLYKSDYVAAVKTALTLTNYEDLLDPMEVYSLLALTSYLAEYYGVCSKAFMKLEAMQNISKEEQEVYASLAMQIFLKNEPKDQRVNYVECPNCDAKIEDHSIVCPNLKCNNRPPICVATGRPIFETQFWICKKCKHRAYQKEINSYINCPLCHNDFNK</sequence>
<keyword evidence="14" id="KW-1185">Reference proteome</keyword>
<feature type="domain" description="IFT121-like TPR repeats" evidence="13">
    <location>
        <begin position="872"/>
        <end position="970"/>
    </location>
</feature>
<dbReference type="Pfam" id="PF24797">
    <property type="entry name" value="Beta-prop_WDR35_TULP_N"/>
    <property type="match status" value="1"/>
</dbReference>
<evidence type="ECO:0000256" key="6">
    <source>
        <dbReference type="ARBA" id="ARBA00023069"/>
    </source>
</evidence>
<reference evidence="15" key="1">
    <citation type="submission" date="2022-11" db="UniProtKB">
        <authorList>
            <consortium name="WormBaseParasite"/>
        </authorList>
    </citation>
    <scope>IDENTIFICATION</scope>
</reference>
<organism evidence="14 15">
    <name type="scientific">Meloidogyne javanica</name>
    <name type="common">Root-knot nematode worm</name>
    <dbReference type="NCBI Taxonomy" id="6303"/>
    <lineage>
        <taxon>Eukaryota</taxon>
        <taxon>Metazoa</taxon>
        <taxon>Ecdysozoa</taxon>
        <taxon>Nematoda</taxon>
        <taxon>Chromadorea</taxon>
        <taxon>Rhabditida</taxon>
        <taxon>Tylenchina</taxon>
        <taxon>Tylenchomorpha</taxon>
        <taxon>Tylenchoidea</taxon>
        <taxon>Meloidogynidae</taxon>
        <taxon>Meloidogyninae</taxon>
        <taxon>Meloidogyne</taxon>
        <taxon>Meloidogyne incognita group</taxon>
    </lineage>
</organism>
<dbReference type="Gene3D" id="2.130.10.10">
    <property type="entry name" value="YVTN repeat-like/Quinoprotein amine dehydrogenase"/>
    <property type="match status" value="1"/>
</dbReference>
<dbReference type="PANTHER" id="PTHR12764">
    <property type="entry name" value="WD REPEAT DOMAIN-RELATED"/>
    <property type="match status" value="1"/>
</dbReference>
<dbReference type="GO" id="GO:0030991">
    <property type="term" value="C:intraciliary transport particle A"/>
    <property type="evidence" value="ECO:0007669"/>
    <property type="project" value="TreeGrafter"/>
</dbReference>
<feature type="domain" description="IFT80/172/WDR35 TPR" evidence="10">
    <location>
        <begin position="584"/>
        <end position="672"/>
    </location>
</feature>
<comment type="subcellular location">
    <subcellularLocation>
        <location evidence="1">Cytoplasm</location>
        <location evidence="1">Cytoskeleton</location>
        <location evidence="1">Cilium basal body</location>
    </subcellularLocation>
</comment>
<dbReference type="Pfam" id="PF23145">
    <property type="entry name" value="Zf_2nd_IFT121"/>
    <property type="match status" value="1"/>
</dbReference>
<evidence type="ECO:0000259" key="10">
    <source>
        <dbReference type="Pfam" id="PF23387"/>
    </source>
</evidence>
<name>A0A915MLV3_MELJA</name>
<accession>A0A915MLV3</accession>
<evidence type="ECO:0000256" key="5">
    <source>
        <dbReference type="ARBA" id="ARBA00022794"/>
    </source>
</evidence>
<dbReference type="InterPro" id="IPR056159">
    <property type="entry name" value="Beta-prop_IFT121_TULP_N"/>
</dbReference>
<dbReference type="Pfam" id="PF23390">
    <property type="entry name" value="Beta-prop_WDR35_2nd"/>
    <property type="match status" value="1"/>
</dbReference>
<protein>
    <submittedName>
        <fullName evidence="15">WD repeat-containing protein 35</fullName>
    </submittedName>
</protein>
<dbReference type="Gene3D" id="1.25.40.470">
    <property type="match status" value="2"/>
</dbReference>
<evidence type="ECO:0000256" key="2">
    <source>
        <dbReference type="ARBA" id="ARBA00022490"/>
    </source>
</evidence>
<dbReference type="Pfam" id="PF23387">
    <property type="entry name" value="TPR_IFT80_172"/>
    <property type="match status" value="1"/>
</dbReference>
<evidence type="ECO:0000259" key="12">
    <source>
        <dbReference type="Pfam" id="PF24797"/>
    </source>
</evidence>
<keyword evidence="3" id="KW-0853">WD repeat</keyword>
<evidence type="ECO:0000256" key="8">
    <source>
        <dbReference type="ARBA" id="ARBA00023273"/>
    </source>
</evidence>
<keyword evidence="8" id="KW-0966">Cell projection</keyword>
<dbReference type="InterPro" id="IPR015943">
    <property type="entry name" value="WD40/YVTN_repeat-like_dom_sf"/>
</dbReference>
<dbReference type="PANTHER" id="PTHR12764:SF5">
    <property type="entry name" value="LD29485P"/>
    <property type="match status" value="1"/>
</dbReference>
<evidence type="ECO:0000313" key="14">
    <source>
        <dbReference type="Proteomes" id="UP000887561"/>
    </source>
</evidence>
<evidence type="ECO:0000259" key="11">
    <source>
        <dbReference type="Pfam" id="PF23390"/>
    </source>
</evidence>
<proteinExistence type="predicted"/>
<keyword evidence="5" id="KW-0970">Cilium biogenesis/degradation</keyword>
<dbReference type="Pfam" id="PF25170">
    <property type="entry name" value="TPR_WDR35"/>
    <property type="match status" value="1"/>
</dbReference>
<dbReference type="Proteomes" id="UP000887561">
    <property type="component" value="Unplaced"/>
</dbReference>
<feature type="domain" description="IFT121 second beta-propeller" evidence="11">
    <location>
        <begin position="280"/>
        <end position="571"/>
    </location>
</feature>
<keyword evidence="2" id="KW-0963">Cytoplasm</keyword>
<dbReference type="GO" id="GO:0061512">
    <property type="term" value="P:protein localization to cilium"/>
    <property type="evidence" value="ECO:0007669"/>
    <property type="project" value="TreeGrafter"/>
</dbReference>
<dbReference type="InterPro" id="IPR057361">
    <property type="entry name" value="TPR_WDR35"/>
</dbReference>
<dbReference type="GO" id="GO:0097730">
    <property type="term" value="C:non-motile cilium"/>
    <property type="evidence" value="ECO:0007669"/>
    <property type="project" value="TreeGrafter"/>
</dbReference>
<dbReference type="SUPFAM" id="SSF50978">
    <property type="entry name" value="WD40 repeat-like"/>
    <property type="match status" value="1"/>
</dbReference>
<dbReference type="GO" id="GO:0035721">
    <property type="term" value="P:intraciliary retrograde transport"/>
    <property type="evidence" value="ECO:0007669"/>
    <property type="project" value="TreeGrafter"/>
</dbReference>
<dbReference type="InterPro" id="IPR039857">
    <property type="entry name" value="Ift122/121"/>
</dbReference>
<dbReference type="Pfam" id="PF25768">
    <property type="entry name" value="TPR_IFT121"/>
    <property type="match status" value="1"/>
</dbReference>
<evidence type="ECO:0000256" key="7">
    <source>
        <dbReference type="ARBA" id="ARBA00023212"/>
    </source>
</evidence>
<evidence type="ECO:0000256" key="1">
    <source>
        <dbReference type="ARBA" id="ARBA00004120"/>
    </source>
</evidence>
<dbReference type="InterPro" id="IPR056170">
    <property type="entry name" value="Znf_IFT121-like"/>
</dbReference>
<feature type="domain" description="IFT121/TULP4 N-terminal" evidence="12">
    <location>
        <begin position="4"/>
        <end position="104"/>
    </location>
</feature>
<dbReference type="InterPro" id="IPR056157">
    <property type="entry name" value="TPR_IFT80_172_dom"/>
</dbReference>
<keyword evidence="6" id="KW-0969">Cilium</keyword>
<dbReference type="AlphaFoldDB" id="A0A915MLV3"/>
<dbReference type="GO" id="GO:1905515">
    <property type="term" value="P:non-motile cilium assembly"/>
    <property type="evidence" value="ECO:0007669"/>
    <property type="project" value="TreeGrafter"/>
</dbReference>